<organism evidence="8 9">
    <name type="scientific">Piloderma croceum (strain F 1598)</name>
    <dbReference type="NCBI Taxonomy" id="765440"/>
    <lineage>
        <taxon>Eukaryota</taxon>
        <taxon>Fungi</taxon>
        <taxon>Dikarya</taxon>
        <taxon>Basidiomycota</taxon>
        <taxon>Agaricomycotina</taxon>
        <taxon>Agaricomycetes</taxon>
        <taxon>Agaricomycetidae</taxon>
        <taxon>Atheliales</taxon>
        <taxon>Atheliaceae</taxon>
        <taxon>Piloderma</taxon>
    </lineage>
</organism>
<dbReference type="GO" id="GO:0007004">
    <property type="term" value="P:telomere maintenance via telomerase"/>
    <property type="evidence" value="ECO:0007669"/>
    <property type="project" value="InterPro"/>
</dbReference>
<evidence type="ECO:0000256" key="2">
    <source>
        <dbReference type="ARBA" id="ARBA00004574"/>
    </source>
</evidence>
<dbReference type="AlphaFoldDB" id="A0A0C3FYE3"/>
<reference evidence="8 9" key="1">
    <citation type="submission" date="2014-04" db="EMBL/GenBank/DDBJ databases">
        <authorList>
            <consortium name="DOE Joint Genome Institute"/>
            <person name="Kuo A."/>
            <person name="Tarkka M."/>
            <person name="Buscot F."/>
            <person name="Kohler A."/>
            <person name="Nagy L.G."/>
            <person name="Floudas D."/>
            <person name="Copeland A."/>
            <person name="Barry K.W."/>
            <person name="Cichocki N."/>
            <person name="Veneault-Fourrey C."/>
            <person name="LaButti K."/>
            <person name="Lindquist E.A."/>
            <person name="Lipzen A."/>
            <person name="Lundell T."/>
            <person name="Morin E."/>
            <person name="Murat C."/>
            <person name="Sun H."/>
            <person name="Tunlid A."/>
            <person name="Henrissat B."/>
            <person name="Grigoriev I.V."/>
            <person name="Hibbett D.S."/>
            <person name="Martin F."/>
            <person name="Nordberg H.P."/>
            <person name="Cantor M.N."/>
            <person name="Hua S.X."/>
        </authorList>
    </citation>
    <scope>NUCLEOTIDE SEQUENCE [LARGE SCALE GENOMIC DNA]</scope>
    <source>
        <strain evidence="8 9">F 1598</strain>
    </source>
</reference>
<dbReference type="OrthoDB" id="3144405at2759"/>
<keyword evidence="3" id="KW-0158">Chromosome</keyword>
<dbReference type="InterPro" id="IPR019437">
    <property type="entry name" value="TPP1/Est3"/>
</dbReference>
<sequence>MADSFRSWICAYLIDIGETYGGNLSDAPYWEKKKKVQLVEFLTFPTSTEDHCPIYAKVSDKLHKIPVRFTTDALEAYSKKNNGCRLTENRNALVQIKNFRPTFCRVPIGNNVRKQSPESYLVLEVGSVEVLGSEGEGEFGNPKDIEENEKVMAWTKGLREHGGGGNVLKLRKEAEQGSGAAKTSPTRASRLPARKVVQSLPKRNNQVGKKRAESGSKTTSASPPKPVVPPVNHALELYKREFRVRLPLFSISQKGN</sequence>
<evidence type="ECO:0000256" key="3">
    <source>
        <dbReference type="ARBA" id="ARBA00022454"/>
    </source>
</evidence>
<evidence type="ECO:0000259" key="7">
    <source>
        <dbReference type="Pfam" id="PF10341"/>
    </source>
</evidence>
<feature type="region of interest" description="Disordered" evidence="6">
    <location>
        <begin position="173"/>
        <end position="230"/>
    </location>
</feature>
<dbReference type="Gene3D" id="2.40.50.960">
    <property type="match status" value="1"/>
</dbReference>
<evidence type="ECO:0000256" key="4">
    <source>
        <dbReference type="ARBA" id="ARBA00022895"/>
    </source>
</evidence>
<gene>
    <name evidence="8" type="ORF">PILCRDRAFT_819474</name>
</gene>
<reference evidence="9" key="2">
    <citation type="submission" date="2015-01" db="EMBL/GenBank/DDBJ databases">
        <title>Evolutionary Origins and Diversification of the Mycorrhizal Mutualists.</title>
        <authorList>
            <consortium name="DOE Joint Genome Institute"/>
            <consortium name="Mycorrhizal Genomics Consortium"/>
            <person name="Kohler A."/>
            <person name="Kuo A."/>
            <person name="Nagy L.G."/>
            <person name="Floudas D."/>
            <person name="Copeland A."/>
            <person name="Barry K.W."/>
            <person name="Cichocki N."/>
            <person name="Veneault-Fourrey C."/>
            <person name="LaButti K."/>
            <person name="Lindquist E.A."/>
            <person name="Lipzen A."/>
            <person name="Lundell T."/>
            <person name="Morin E."/>
            <person name="Murat C."/>
            <person name="Riley R."/>
            <person name="Ohm R."/>
            <person name="Sun H."/>
            <person name="Tunlid A."/>
            <person name="Henrissat B."/>
            <person name="Grigoriev I.V."/>
            <person name="Hibbett D.S."/>
            <person name="Martin F."/>
        </authorList>
    </citation>
    <scope>NUCLEOTIDE SEQUENCE [LARGE SCALE GENOMIC DNA]</scope>
    <source>
        <strain evidence="9">F 1598</strain>
    </source>
</reference>
<dbReference type="GO" id="GO:0005697">
    <property type="term" value="C:telomerase holoenzyme complex"/>
    <property type="evidence" value="ECO:0007669"/>
    <property type="project" value="InterPro"/>
</dbReference>
<keyword evidence="4" id="KW-0779">Telomere</keyword>
<name>A0A0C3FYE3_PILCF</name>
<protein>
    <recommendedName>
        <fullName evidence="7">Shelterin complex subunit TPP1/Est3 domain-containing protein</fullName>
    </recommendedName>
</protein>
<evidence type="ECO:0000256" key="5">
    <source>
        <dbReference type="ARBA" id="ARBA00023242"/>
    </source>
</evidence>
<feature type="domain" description="Shelterin complex subunit TPP1/Est3" evidence="7">
    <location>
        <begin position="32"/>
        <end position="108"/>
    </location>
</feature>
<evidence type="ECO:0000313" key="9">
    <source>
        <dbReference type="Proteomes" id="UP000054166"/>
    </source>
</evidence>
<keyword evidence="5" id="KW-0539">Nucleus</keyword>
<dbReference type="EMBL" id="KN832991">
    <property type="protein sequence ID" value="KIM83236.1"/>
    <property type="molecule type" value="Genomic_DNA"/>
</dbReference>
<evidence type="ECO:0000313" key="8">
    <source>
        <dbReference type="EMBL" id="KIM83236.1"/>
    </source>
</evidence>
<proteinExistence type="predicted"/>
<dbReference type="Pfam" id="PF10341">
    <property type="entry name" value="TPP1"/>
    <property type="match status" value="1"/>
</dbReference>
<keyword evidence="9" id="KW-1185">Reference proteome</keyword>
<evidence type="ECO:0000256" key="1">
    <source>
        <dbReference type="ARBA" id="ARBA00004123"/>
    </source>
</evidence>
<comment type="subcellular location">
    <subcellularLocation>
        <location evidence="2">Chromosome</location>
        <location evidence="2">Telomere</location>
    </subcellularLocation>
    <subcellularLocation>
        <location evidence="1">Nucleus</location>
    </subcellularLocation>
</comment>
<dbReference type="Proteomes" id="UP000054166">
    <property type="component" value="Unassembled WGS sequence"/>
</dbReference>
<dbReference type="InParanoid" id="A0A0C3FYE3"/>
<accession>A0A0C3FYE3</accession>
<dbReference type="HOGENOM" id="CLU_1086294_0_0_1"/>
<dbReference type="GO" id="GO:0000781">
    <property type="term" value="C:chromosome, telomeric region"/>
    <property type="evidence" value="ECO:0007669"/>
    <property type="project" value="UniProtKB-SubCell"/>
</dbReference>
<evidence type="ECO:0000256" key="6">
    <source>
        <dbReference type="SAM" id="MobiDB-lite"/>
    </source>
</evidence>
<dbReference type="GO" id="GO:0042162">
    <property type="term" value="F:telomeric DNA binding"/>
    <property type="evidence" value="ECO:0007669"/>
    <property type="project" value="InterPro"/>
</dbReference>